<reference evidence="3 4" key="1">
    <citation type="submission" date="2015-12" db="EMBL/GenBank/DDBJ databases">
        <title>The genome of Folsomia candida.</title>
        <authorList>
            <person name="Faddeeva A."/>
            <person name="Derks M.F."/>
            <person name="Anvar Y."/>
            <person name="Smit S."/>
            <person name="Van Straalen N."/>
            <person name="Roelofs D."/>
        </authorList>
    </citation>
    <scope>NUCLEOTIDE SEQUENCE [LARGE SCALE GENOMIC DNA]</scope>
    <source>
        <strain evidence="3 4">VU population</strain>
        <tissue evidence="3">Whole body</tissue>
    </source>
</reference>
<sequence length="182" mass="20612">MSSTFFFHLIFFGGVLQSCKADEGVEFGDGNVTKSIINHHTCISSKSDTKLSNQSTKDDIAELAKTMQNEIAKLSKKLELLQSNVQYLISSTENNNADGQQIGNRRTRRFFKFLQSKVPDYVASDYRLGILISEIKKTSLNESCNFVDKLLAVEKDQFAVLEDIQHTTSKILRTVRFLEFKS</sequence>
<organism evidence="3 4">
    <name type="scientific">Folsomia candida</name>
    <name type="common">Springtail</name>
    <dbReference type="NCBI Taxonomy" id="158441"/>
    <lineage>
        <taxon>Eukaryota</taxon>
        <taxon>Metazoa</taxon>
        <taxon>Ecdysozoa</taxon>
        <taxon>Arthropoda</taxon>
        <taxon>Hexapoda</taxon>
        <taxon>Collembola</taxon>
        <taxon>Entomobryomorpha</taxon>
        <taxon>Isotomoidea</taxon>
        <taxon>Isotomidae</taxon>
        <taxon>Proisotominae</taxon>
        <taxon>Folsomia</taxon>
    </lineage>
</organism>
<accession>A0A226DQM2</accession>
<gene>
    <name evidence="3" type="ORF">Fcan01_17949</name>
</gene>
<protein>
    <submittedName>
        <fullName evidence="3">Uncharacterized protein</fullName>
    </submittedName>
</protein>
<proteinExistence type="predicted"/>
<evidence type="ECO:0000313" key="3">
    <source>
        <dbReference type="EMBL" id="OXA47318.1"/>
    </source>
</evidence>
<keyword evidence="4" id="KW-1185">Reference proteome</keyword>
<dbReference type="EMBL" id="LNIX01000013">
    <property type="protein sequence ID" value="OXA47318.1"/>
    <property type="molecule type" value="Genomic_DNA"/>
</dbReference>
<keyword evidence="1" id="KW-0175">Coiled coil</keyword>
<keyword evidence="2" id="KW-0732">Signal</keyword>
<evidence type="ECO:0000256" key="1">
    <source>
        <dbReference type="SAM" id="Coils"/>
    </source>
</evidence>
<evidence type="ECO:0000313" key="4">
    <source>
        <dbReference type="Proteomes" id="UP000198287"/>
    </source>
</evidence>
<feature type="coiled-coil region" evidence="1">
    <location>
        <begin position="57"/>
        <end position="84"/>
    </location>
</feature>
<feature type="chain" id="PRO_5013189147" evidence="2">
    <location>
        <begin position="22"/>
        <end position="182"/>
    </location>
</feature>
<dbReference type="Proteomes" id="UP000198287">
    <property type="component" value="Unassembled WGS sequence"/>
</dbReference>
<name>A0A226DQM2_FOLCA</name>
<evidence type="ECO:0000256" key="2">
    <source>
        <dbReference type="SAM" id="SignalP"/>
    </source>
</evidence>
<comment type="caution">
    <text evidence="3">The sequence shown here is derived from an EMBL/GenBank/DDBJ whole genome shotgun (WGS) entry which is preliminary data.</text>
</comment>
<feature type="signal peptide" evidence="2">
    <location>
        <begin position="1"/>
        <end position="21"/>
    </location>
</feature>
<dbReference type="AlphaFoldDB" id="A0A226DQM2"/>